<dbReference type="SUPFAM" id="SSF74650">
    <property type="entry name" value="Galactose mutarotase-like"/>
    <property type="match status" value="1"/>
</dbReference>
<sequence length="337" mass="37765">MSSSDEKAAFTFLPLGGIIQEFRVEGHNLVLGFPTEKLYQKYHAPYFGATIGRTTNRLKDAVINNVNGRSYNITTARGPHSIHGGKDGWNTKTFSGPKPVNRNGKEGLEFRYMSKDGEEGYPGTVELRVWYTAAEENEEGQPQKTVLEVEYEVEFVGDECDETVVGVTNHSYFNLGNGPTIEGTEAVLETDNYLSTDPEGIPTGTIERYTSTEVKKPFFMNATTPDIDECFVMDTDPSSIPLDTRSRPMRLLASFKHLVTSFHLEVYSTEPAFQFYTGKYINIPAVSGLPARGPRSGFCVEPSRYVNAPNEPEWRSMCVLKKGQKWGAKSMYRAWKQ</sequence>
<dbReference type="VEuPathDB" id="FungiDB:CPAG_00758"/>
<dbReference type="GO" id="GO:0033499">
    <property type="term" value="P:galactose catabolic process via UDP-galactose, Leloir pathway"/>
    <property type="evidence" value="ECO:0007669"/>
    <property type="project" value="TreeGrafter"/>
</dbReference>
<dbReference type="FunFam" id="2.70.98.10:FF:000015">
    <property type="entry name" value="Aldose 1-epimerase, putative"/>
    <property type="match status" value="1"/>
</dbReference>
<protein>
    <submittedName>
        <fullName evidence="2">Bifunctional protein GAL10</fullName>
    </submittedName>
</protein>
<dbReference type="GO" id="GO:0030246">
    <property type="term" value="F:carbohydrate binding"/>
    <property type="evidence" value="ECO:0007669"/>
    <property type="project" value="InterPro"/>
</dbReference>
<dbReference type="InterPro" id="IPR011013">
    <property type="entry name" value="Gal_mutarotase_sf_dom"/>
</dbReference>
<dbReference type="AlphaFoldDB" id="A0A0J6EV39"/>
<dbReference type="GO" id="GO:0006006">
    <property type="term" value="P:glucose metabolic process"/>
    <property type="evidence" value="ECO:0007669"/>
    <property type="project" value="TreeGrafter"/>
</dbReference>
<evidence type="ECO:0000256" key="1">
    <source>
        <dbReference type="SAM" id="MobiDB-lite"/>
    </source>
</evidence>
<dbReference type="Proteomes" id="UP000054567">
    <property type="component" value="Unassembled WGS sequence"/>
</dbReference>
<dbReference type="EMBL" id="DS268109">
    <property type="protein sequence ID" value="KMM64406.1"/>
    <property type="molecule type" value="Genomic_DNA"/>
</dbReference>
<dbReference type="InterPro" id="IPR008183">
    <property type="entry name" value="Aldose_1/G6P_1-epimerase"/>
</dbReference>
<name>A0A0J6EV39_COCPO</name>
<dbReference type="GO" id="GO:0004034">
    <property type="term" value="F:aldose 1-epimerase activity"/>
    <property type="evidence" value="ECO:0007669"/>
    <property type="project" value="TreeGrafter"/>
</dbReference>
<reference evidence="2 3" key="1">
    <citation type="submission" date="2007-06" db="EMBL/GenBank/DDBJ databases">
        <title>The Genome Sequence of Coccidioides posadasii RMSCC_3488.</title>
        <authorList>
            <consortium name="Coccidioides Genome Resources Consortium"/>
            <consortium name="The Broad Institute Genome Sequencing Platform"/>
            <person name="Henn M.R."/>
            <person name="Sykes S."/>
            <person name="Young S."/>
            <person name="Jaffe D."/>
            <person name="Berlin A."/>
            <person name="Alvarez P."/>
            <person name="Butler J."/>
            <person name="Gnerre S."/>
            <person name="Grabherr M."/>
            <person name="Mauceli E."/>
            <person name="Brockman W."/>
            <person name="Kodira C."/>
            <person name="Alvarado L."/>
            <person name="Zeng Q."/>
            <person name="Crawford M."/>
            <person name="Antoine C."/>
            <person name="Devon K."/>
            <person name="Galgiani J."/>
            <person name="Orsborn K."/>
            <person name="Lewis M.L."/>
            <person name="Nusbaum C."/>
            <person name="Galagan J."/>
            <person name="Birren B."/>
        </authorList>
    </citation>
    <scope>NUCLEOTIDE SEQUENCE [LARGE SCALE GENOMIC DNA]</scope>
    <source>
        <strain evidence="2 3">RMSCC 3488</strain>
    </source>
</reference>
<dbReference type="Gene3D" id="2.70.98.10">
    <property type="match status" value="1"/>
</dbReference>
<gene>
    <name evidence="2" type="ORF">CPAG_00758</name>
</gene>
<dbReference type="OrthoDB" id="274691at2759"/>
<dbReference type="PANTHER" id="PTHR10091">
    <property type="entry name" value="ALDOSE-1-EPIMERASE"/>
    <property type="match status" value="1"/>
</dbReference>
<evidence type="ECO:0000313" key="3">
    <source>
        <dbReference type="Proteomes" id="UP000054567"/>
    </source>
</evidence>
<dbReference type="InterPro" id="IPR014718">
    <property type="entry name" value="GH-type_carb-bd"/>
</dbReference>
<reference evidence="3" key="3">
    <citation type="journal article" date="2010" name="Genome Res.">
        <title>Population genomic sequencing of Coccidioides fungi reveals recent hybridization and transposon control.</title>
        <authorList>
            <person name="Neafsey D.E."/>
            <person name="Barker B.M."/>
            <person name="Sharpton T.J."/>
            <person name="Stajich J.E."/>
            <person name="Park D.J."/>
            <person name="Whiston E."/>
            <person name="Hung C.-Y."/>
            <person name="McMahan C."/>
            <person name="White J."/>
            <person name="Sykes S."/>
            <person name="Heiman D."/>
            <person name="Young S."/>
            <person name="Zeng Q."/>
            <person name="Abouelleil A."/>
            <person name="Aftuck L."/>
            <person name="Bessette D."/>
            <person name="Brown A."/>
            <person name="FitzGerald M."/>
            <person name="Lui A."/>
            <person name="Macdonald J.P."/>
            <person name="Priest M."/>
            <person name="Orbach M.J."/>
            <person name="Galgiani J.N."/>
            <person name="Kirkland T.N."/>
            <person name="Cole G.T."/>
            <person name="Birren B.W."/>
            <person name="Henn M.R."/>
            <person name="Taylor J.W."/>
            <person name="Rounsley S.D."/>
        </authorList>
    </citation>
    <scope>NUCLEOTIDE SEQUENCE [LARGE SCALE GENOMIC DNA]</scope>
    <source>
        <strain evidence="3">RMSCC 3488</strain>
    </source>
</reference>
<organism evidence="2 3">
    <name type="scientific">Coccidioides posadasii RMSCC 3488</name>
    <dbReference type="NCBI Taxonomy" id="454284"/>
    <lineage>
        <taxon>Eukaryota</taxon>
        <taxon>Fungi</taxon>
        <taxon>Dikarya</taxon>
        <taxon>Ascomycota</taxon>
        <taxon>Pezizomycotina</taxon>
        <taxon>Eurotiomycetes</taxon>
        <taxon>Eurotiomycetidae</taxon>
        <taxon>Onygenales</taxon>
        <taxon>Onygenaceae</taxon>
        <taxon>Coccidioides</taxon>
    </lineage>
</organism>
<reference evidence="3" key="2">
    <citation type="journal article" date="2009" name="Genome Res.">
        <title>Comparative genomic analyses of the human fungal pathogens Coccidioides and their relatives.</title>
        <authorList>
            <person name="Sharpton T.J."/>
            <person name="Stajich J.E."/>
            <person name="Rounsley S.D."/>
            <person name="Gardner M.J."/>
            <person name="Wortman J.R."/>
            <person name="Jordar V.S."/>
            <person name="Maiti R."/>
            <person name="Kodira C.D."/>
            <person name="Neafsey D.E."/>
            <person name="Zeng Q."/>
            <person name="Hung C.-Y."/>
            <person name="McMahan C."/>
            <person name="Muszewska A."/>
            <person name="Grynberg M."/>
            <person name="Mandel M.A."/>
            <person name="Kellner E.M."/>
            <person name="Barker B.M."/>
            <person name="Galgiani J.N."/>
            <person name="Orbach M.J."/>
            <person name="Kirkland T.N."/>
            <person name="Cole G.T."/>
            <person name="Henn M.R."/>
            <person name="Birren B.W."/>
            <person name="Taylor J.W."/>
        </authorList>
    </citation>
    <scope>NUCLEOTIDE SEQUENCE [LARGE SCALE GENOMIC DNA]</scope>
    <source>
        <strain evidence="3">RMSCC 3488</strain>
    </source>
</reference>
<dbReference type="Pfam" id="PF01263">
    <property type="entry name" value="Aldose_epim"/>
    <property type="match status" value="1"/>
</dbReference>
<accession>A0A0J6EV39</accession>
<evidence type="ECO:0000313" key="2">
    <source>
        <dbReference type="EMBL" id="KMM64406.1"/>
    </source>
</evidence>
<dbReference type="PANTHER" id="PTHR10091:SF0">
    <property type="entry name" value="GALACTOSE MUTAROTASE"/>
    <property type="match status" value="1"/>
</dbReference>
<feature type="region of interest" description="Disordered" evidence="1">
    <location>
        <begin position="77"/>
        <end position="101"/>
    </location>
</feature>
<proteinExistence type="predicted"/>